<dbReference type="InterPro" id="IPR027417">
    <property type="entry name" value="P-loop_NTPase"/>
</dbReference>
<name>A0ABT5I9C6_9CAUL</name>
<dbReference type="SUPFAM" id="SSF53795">
    <property type="entry name" value="PEP carboxykinase-like"/>
    <property type="match status" value="1"/>
</dbReference>
<proteinExistence type="predicted"/>
<dbReference type="Proteomes" id="UP001216595">
    <property type="component" value="Unassembled WGS sequence"/>
</dbReference>
<dbReference type="EMBL" id="JAQQKW010000001">
    <property type="protein sequence ID" value="MDC7692779.1"/>
    <property type="molecule type" value="Genomic_DNA"/>
</dbReference>
<evidence type="ECO:0008006" key="3">
    <source>
        <dbReference type="Google" id="ProtNLM"/>
    </source>
</evidence>
<accession>A0ABT5I9C6</accession>
<protein>
    <recommendedName>
        <fullName evidence="3">Serine kinase</fullName>
    </recommendedName>
</protein>
<gene>
    <name evidence="1" type="ORF">PQU94_00625</name>
</gene>
<dbReference type="Gene3D" id="3.40.50.300">
    <property type="entry name" value="P-loop containing nucleotide triphosphate hydrolases"/>
    <property type="match status" value="1"/>
</dbReference>
<dbReference type="RefSeq" id="WP_272739558.1">
    <property type="nucleotide sequence ID" value="NZ_JAQQKW010000001.1"/>
</dbReference>
<sequence length="298" mass="33041">MINYKVFGYKILSDFEIPELFRTDETSYDFQIELANYEDSGHDTQRDFMRFNSASHLICNWALIGKFEILDRQRVVTALRPDCDPGLVRFPLLGAVMALLLQLNGKLVLHASSTVNGGRAATFLGDKGAGKSTTAAAMITAGHKLLSDDVVALTPVPSPIVYPAYPNVKLKPATAQAIGLQGEIRPKVIAPGLDKDQYIPSAPFNFEPVPATAFFMLTRGENLKADRQTSIEAFHQAMRFSYLRRFGTEVLKDGLGQEILSQCTELAKRASFYRFQLPDDLNALPKAKEIVDEILSDH</sequence>
<comment type="caution">
    <text evidence="1">The sequence shown here is derived from an EMBL/GenBank/DDBJ whole genome shotgun (WGS) entry which is preliminary data.</text>
</comment>
<reference evidence="1 2" key="1">
    <citation type="submission" date="2023-01" db="EMBL/GenBank/DDBJ databases">
        <title>Novel species of the genus Asticcacaulis isolated from rivers.</title>
        <authorList>
            <person name="Lu H."/>
        </authorList>
    </citation>
    <scope>NUCLEOTIDE SEQUENCE [LARGE SCALE GENOMIC DNA]</scope>
    <source>
        <strain evidence="1 2">DXS10W</strain>
    </source>
</reference>
<organism evidence="1 2">
    <name type="scientific">Asticcacaulis currens</name>
    <dbReference type="NCBI Taxonomy" id="2984210"/>
    <lineage>
        <taxon>Bacteria</taxon>
        <taxon>Pseudomonadati</taxon>
        <taxon>Pseudomonadota</taxon>
        <taxon>Alphaproteobacteria</taxon>
        <taxon>Caulobacterales</taxon>
        <taxon>Caulobacteraceae</taxon>
        <taxon>Asticcacaulis</taxon>
    </lineage>
</organism>
<evidence type="ECO:0000313" key="2">
    <source>
        <dbReference type="Proteomes" id="UP001216595"/>
    </source>
</evidence>
<keyword evidence="2" id="KW-1185">Reference proteome</keyword>
<evidence type="ECO:0000313" key="1">
    <source>
        <dbReference type="EMBL" id="MDC7692779.1"/>
    </source>
</evidence>